<evidence type="ECO:0000256" key="1">
    <source>
        <dbReference type="PROSITE-ProRule" id="PRU00723"/>
    </source>
</evidence>
<dbReference type="VEuPathDB" id="FungiDB:LCOR_01439.1"/>
<organism evidence="4 5">
    <name type="scientific">Lichtheimia corymbifera JMRC:FSU:9682</name>
    <dbReference type="NCBI Taxonomy" id="1263082"/>
    <lineage>
        <taxon>Eukaryota</taxon>
        <taxon>Fungi</taxon>
        <taxon>Fungi incertae sedis</taxon>
        <taxon>Mucoromycota</taxon>
        <taxon>Mucoromycotina</taxon>
        <taxon>Mucoromycetes</taxon>
        <taxon>Mucorales</taxon>
        <taxon>Lichtheimiaceae</taxon>
        <taxon>Lichtheimia</taxon>
    </lineage>
</organism>
<gene>
    <name evidence="4" type="ORF">LCOR_01439.1</name>
</gene>
<feature type="region of interest" description="Disordered" evidence="2">
    <location>
        <begin position="135"/>
        <end position="156"/>
    </location>
</feature>
<dbReference type="EMBL" id="CBTN010000004">
    <property type="protein sequence ID" value="CDH49704.1"/>
    <property type="molecule type" value="Genomic_DNA"/>
</dbReference>
<dbReference type="InterPro" id="IPR036236">
    <property type="entry name" value="Znf_C2H2_sf"/>
</dbReference>
<keyword evidence="5" id="KW-1185">Reference proteome</keyword>
<keyword evidence="1" id="KW-0479">Metal-binding</keyword>
<feature type="domain" description="C3H1-type" evidence="3">
    <location>
        <begin position="51"/>
        <end position="79"/>
    </location>
</feature>
<dbReference type="SUPFAM" id="SSF57667">
    <property type="entry name" value="beta-beta-alpha zinc fingers"/>
    <property type="match status" value="1"/>
</dbReference>
<dbReference type="PANTHER" id="PTHR16465:SF0">
    <property type="entry name" value="ZINC FINGER MATRIN-TYPE PROTEIN 5"/>
    <property type="match status" value="1"/>
</dbReference>
<dbReference type="PROSITE" id="PS50103">
    <property type="entry name" value="ZF_C3H1"/>
    <property type="match status" value="1"/>
</dbReference>
<feature type="zinc finger region" description="C3H1-type" evidence="1">
    <location>
        <begin position="51"/>
        <end position="79"/>
    </location>
</feature>
<accession>A0A068RIA0</accession>
<dbReference type="AlphaFoldDB" id="A0A068RIA0"/>
<keyword evidence="1" id="KW-0863">Zinc-finger</keyword>
<dbReference type="PANTHER" id="PTHR16465">
    <property type="entry name" value="NUCLEASE-RELATED"/>
    <property type="match status" value="1"/>
</dbReference>
<dbReference type="GO" id="GO:0005689">
    <property type="term" value="C:U12-type spliceosomal complex"/>
    <property type="evidence" value="ECO:0007669"/>
    <property type="project" value="TreeGrafter"/>
</dbReference>
<reference evidence="4" key="1">
    <citation type="submission" date="2013-08" db="EMBL/GenBank/DDBJ databases">
        <title>Gene expansion shapes genome architecture in the human pathogen Lichtheimia corymbifera: an evolutionary genomics analysis in the ancient terrestrial Mucorales (Mucoromycotina).</title>
        <authorList>
            <person name="Schwartze V.U."/>
            <person name="Winter S."/>
            <person name="Shelest E."/>
            <person name="Marcet-Houben M."/>
            <person name="Horn F."/>
            <person name="Wehner S."/>
            <person name="Hoffmann K."/>
            <person name="Riege K."/>
            <person name="Sammeth M."/>
            <person name="Nowrousian M."/>
            <person name="Valiante V."/>
            <person name="Linde J."/>
            <person name="Jacobsen I.D."/>
            <person name="Marz M."/>
            <person name="Brakhage A.A."/>
            <person name="Gabaldon T."/>
            <person name="Bocker S."/>
            <person name="Voigt K."/>
        </authorList>
    </citation>
    <scope>NUCLEOTIDE SEQUENCE [LARGE SCALE GENOMIC DNA]</scope>
    <source>
        <strain evidence="4">FSU 9682</strain>
    </source>
</reference>
<dbReference type="InterPro" id="IPR000571">
    <property type="entry name" value="Znf_CCCH"/>
</dbReference>
<comment type="caution">
    <text evidence="4">The sequence shown here is derived from an EMBL/GenBank/DDBJ whole genome shotgun (WGS) entry which is preliminary data.</text>
</comment>
<dbReference type="OrthoDB" id="2417221at2759"/>
<keyword evidence="1" id="KW-0862">Zinc</keyword>
<dbReference type="Proteomes" id="UP000027586">
    <property type="component" value="Unassembled WGS sequence"/>
</dbReference>
<evidence type="ECO:0000259" key="3">
    <source>
        <dbReference type="PROSITE" id="PS50103"/>
    </source>
</evidence>
<evidence type="ECO:0000313" key="5">
    <source>
        <dbReference type="Proteomes" id="UP000027586"/>
    </source>
</evidence>
<protein>
    <recommendedName>
        <fullName evidence="3">C3H1-type domain-containing protein</fullName>
    </recommendedName>
</protein>
<proteinExistence type="predicted"/>
<dbReference type="GO" id="GO:0008270">
    <property type="term" value="F:zinc ion binding"/>
    <property type="evidence" value="ECO:0007669"/>
    <property type="project" value="UniProtKB-KW"/>
</dbReference>
<dbReference type="Gene3D" id="3.30.160.60">
    <property type="entry name" value="Classic Zinc Finger"/>
    <property type="match status" value="1"/>
</dbReference>
<evidence type="ECO:0000256" key="2">
    <source>
        <dbReference type="SAM" id="MobiDB-lite"/>
    </source>
</evidence>
<evidence type="ECO:0000313" key="4">
    <source>
        <dbReference type="EMBL" id="CDH49704.1"/>
    </source>
</evidence>
<sequence>MPKKCKCDFCHCSFPDNPTNRQKHIEGAAHQANRKFHYDWFKEPEEFIREQQNKPPCRRYLNHGFCEYRLDCRYSHIAYDMAGHPIYPVELIEWLQQRQLADASPSTTVVSWQQQQQQQPPAKRYRLPSGWKLHALPPSLKPPPRQGYDWSDVASW</sequence>
<name>A0A068RIA0_9FUNG</name>